<gene>
    <name evidence="1" type="ORF">L6164_013223</name>
</gene>
<accession>A0ACB9PBP1</accession>
<dbReference type="Proteomes" id="UP000828941">
    <property type="component" value="Chromosome 5"/>
</dbReference>
<evidence type="ECO:0000313" key="2">
    <source>
        <dbReference type="Proteomes" id="UP000828941"/>
    </source>
</evidence>
<evidence type="ECO:0000313" key="1">
    <source>
        <dbReference type="EMBL" id="KAI4346150.1"/>
    </source>
</evidence>
<dbReference type="EMBL" id="CM039430">
    <property type="protein sequence ID" value="KAI4346150.1"/>
    <property type="molecule type" value="Genomic_DNA"/>
</dbReference>
<keyword evidence="2" id="KW-1185">Reference proteome</keyword>
<organism evidence="1 2">
    <name type="scientific">Bauhinia variegata</name>
    <name type="common">Purple orchid tree</name>
    <name type="synonym">Phanera variegata</name>
    <dbReference type="NCBI Taxonomy" id="167791"/>
    <lineage>
        <taxon>Eukaryota</taxon>
        <taxon>Viridiplantae</taxon>
        <taxon>Streptophyta</taxon>
        <taxon>Embryophyta</taxon>
        <taxon>Tracheophyta</taxon>
        <taxon>Spermatophyta</taxon>
        <taxon>Magnoliopsida</taxon>
        <taxon>eudicotyledons</taxon>
        <taxon>Gunneridae</taxon>
        <taxon>Pentapetalae</taxon>
        <taxon>rosids</taxon>
        <taxon>fabids</taxon>
        <taxon>Fabales</taxon>
        <taxon>Fabaceae</taxon>
        <taxon>Cercidoideae</taxon>
        <taxon>Cercideae</taxon>
        <taxon>Bauhiniinae</taxon>
        <taxon>Bauhinia</taxon>
    </lineage>
</organism>
<name>A0ACB9PBP1_BAUVA</name>
<reference evidence="1 2" key="1">
    <citation type="journal article" date="2022" name="DNA Res.">
        <title>Chromosomal-level genome assembly of the orchid tree Bauhinia variegata (Leguminosae; Cercidoideae) supports the allotetraploid origin hypothesis of Bauhinia.</title>
        <authorList>
            <person name="Zhong Y."/>
            <person name="Chen Y."/>
            <person name="Zheng D."/>
            <person name="Pang J."/>
            <person name="Liu Y."/>
            <person name="Luo S."/>
            <person name="Meng S."/>
            <person name="Qian L."/>
            <person name="Wei D."/>
            <person name="Dai S."/>
            <person name="Zhou R."/>
        </authorList>
    </citation>
    <scope>NUCLEOTIDE SEQUENCE [LARGE SCALE GENOMIC DNA]</scope>
    <source>
        <strain evidence="1">BV-YZ2020</strain>
    </source>
</reference>
<sequence>MLNVSLVDELETRLKTLQAVLNDAEQKQTTDPVVKEWMDQLKDAVHNVEDLLDEINTDALRGKVEAEPSALNFLPSYSRFCQRTNVNLKSLCRILERLANRKSDLSLQQVPMIVFQRTHSSSVKNVPDNLLKSLEVKRSDNLTSVPKMVLSSHRIRSLYLHGISSLTSFPREGMSTLQYLEIENCRNLDFQTNETGQNYTSLQYLRIRDSCYSLTSFPLDCFPALKNLTISECPNLKSISILDDVSAKCPSSLETSVLRSCLNLVSFPRGGLLTPNLSELAISSCVKLGSLPEQIGTLTALQSIELWNLESLASFPHGGLPLCLRSLEIKIPPMVIGDCGFQLLSCLS</sequence>
<protein>
    <submittedName>
        <fullName evidence="1">Uncharacterized protein</fullName>
    </submittedName>
</protein>
<comment type="caution">
    <text evidence="1">The sequence shown here is derived from an EMBL/GenBank/DDBJ whole genome shotgun (WGS) entry which is preliminary data.</text>
</comment>
<proteinExistence type="predicted"/>